<evidence type="ECO:0000313" key="2">
    <source>
        <dbReference type="EMBL" id="GBP83427.1"/>
    </source>
</evidence>
<keyword evidence="3" id="KW-1185">Reference proteome</keyword>
<organism evidence="2 3">
    <name type="scientific">Eumeta variegata</name>
    <name type="common">Bagworm moth</name>
    <name type="synonym">Eumeta japonica</name>
    <dbReference type="NCBI Taxonomy" id="151549"/>
    <lineage>
        <taxon>Eukaryota</taxon>
        <taxon>Metazoa</taxon>
        <taxon>Ecdysozoa</taxon>
        <taxon>Arthropoda</taxon>
        <taxon>Hexapoda</taxon>
        <taxon>Insecta</taxon>
        <taxon>Pterygota</taxon>
        <taxon>Neoptera</taxon>
        <taxon>Endopterygota</taxon>
        <taxon>Lepidoptera</taxon>
        <taxon>Glossata</taxon>
        <taxon>Ditrysia</taxon>
        <taxon>Tineoidea</taxon>
        <taxon>Psychidae</taxon>
        <taxon>Oiketicinae</taxon>
        <taxon>Eumeta</taxon>
    </lineage>
</organism>
<comment type="caution">
    <text evidence="2">The sequence shown here is derived from an EMBL/GenBank/DDBJ whole genome shotgun (WGS) entry which is preliminary data.</text>
</comment>
<proteinExistence type="predicted"/>
<reference evidence="2 3" key="1">
    <citation type="journal article" date="2019" name="Commun. Biol.">
        <title>The bagworm genome reveals a unique fibroin gene that provides high tensile strength.</title>
        <authorList>
            <person name="Kono N."/>
            <person name="Nakamura H."/>
            <person name="Ohtoshi R."/>
            <person name="Tomita M."/>
            <person name="Numata K."/>
            <person name="Arakawa K."/>
        </authorList>
    </citation>
    <scope>NUCLEOTIDE SEQUENCE [LARGE SCALE GENOMIC DNA]</scope>
</reference>
<sequence>MQRVVSKLKPGGYRSRRTQNSPQLVARGCQQSEDPRYIELRDEDERAEDYTVKDEDWGEEKMRRIVLKISTR</sequence>
<dbReference type="Proteomes" id="UP000299102">
    <property type="component" value="Unassembled WGS sequence"/>
</dbReference>
<evidence type="ECO:0000313" key="3">
    <source>
        <dbReference type="Proteomes" id="UP000299102"/>
    </source>
</evidence>
<evidence type="ECO:0000256" key="1">
    <source>
        <dbReference type="SAM" id="MobiDB-lite"/>
    </source>
</evidence>
<gene>
    <name evidence="2" type="ORF">EVAR_62441_1</name>
</gene>
<protein>
    <submittedName>
        <fullName evidence="2">Uncharacterized protein</fullName>
    </submittedName>
</protein>
<dbReference type="AlphaFoldDB" id="A0A4C1Z9U8"/>
<dbReference type="EMBL" id="BGZK01001620">
    <property type="protein sequence ID" value="GBP83427.1"/>
    <property type="molecule type" value="Genomic_DNA"/>
</dbReference>
<feature type="compositionally biased region" description="Basic and acidic residues" evidence="1">
    <location>
        <begin position="33"/>
        <end position="42"/>
    </location>
</feature>
<name>A0A4C1Z9U8_EUMVA</name>
<feature type="region of interest" description="Disordered" evidence="1">
    <location>
        <begin position="1"/>
        <end position="42"/>
    </location>
</feature>
<accession>A0A4C1Z9U8</accession>